<feature type="compositionally biased region" description="Basic and acidic residues" evidence="11">
    <location>
        <begin position="624"/>
        <end position="638"/>
    </location>
</feature>
<dbReference type="SUPFAM" id="SSF57903">
    <property type="entry name" value="FYVE/PHD zinc finger"/>
    <property type="match status" value="1"/>
</dbReference>
<keyword evidence="2" id="KW-0479">Metal-binding</keyword>
<dbReference type="PANTHER" id="PTHR12628:SF10">
    <property type="entry name" value="HOMEOBOX DOMAIN-CONTAINING PROTEIN"/>
    <property type="match status" value="1"/>
</dbReference>
<dbReference type="GO" id="GO:0003682">
    <property type="term" value="F:chromatin binding"/>
    <property type="evidence" value="ECO:0007669"/>
    <property type="project" value="TreeGrafter"/>
</dbReference>
<evidence type="ECO:0000313" key="13">
    <source>
        <dbReference type="EMBL" id="KAK9810991.1"/>
    </source>
</evidence>
<feature type="region of interest" description="Disordered" evidence="11">
    <location>
        <begin position="622"/>
        <end position="643"/>
    </location>
</feature>
<evidence type="ECO:0000256" key="10">
    <source>
        <dbReference type="PROSITE-ProRule" id="PRU00146"/>
    </source>
</evidence>
<evidence type="ECO:0000256" key="1">
    <source>
        <dbReference type="ARBA" id="ARBA00004123"/>
    </source>
</evidence>
<evidence type="ECO:0000256" key="2">
    <source>
        <dbReference type="ARBA" id="ARBA00022723"/>
    </source>
</evidence>
<gene>
    <name evidence="13" type="ORF">WJX73_003945</name>
</gene>
<evidence type="ECO:0000256" key="5">
    <source>
        <dbReference type="ARBA" id="ARBA00023015"/>
    </source>
</evidence>
<feature type="domain" description="PHD-type" evidence="12">
    <location>
        <begin position="316"/>
        <end position="373"/>
    </location>
</feature>
<protein>
    <recommendedName>
        <fullName evidence="12">PHD-type domain-containing protein</fullName>
    </recommendedName>
</protein>
<keyword evidence="7" id="KW-0371">Homeobox</keyword>
<dbReference type="InterPro" id="IPR019786">
    <property type="entry name" value="Zinc_finger_PHD-type_CS"/>
</dbReference>
<feature type="compositionally biased region" description="Basic residues" evidence="11">
    <location>
        <begin position="544"/>
        <end position="554"/>
    </location>
</feature>
<organism evidence="13 14">
    <name type="scientific">Symbiochloris irregularis</name>
    <dbReference type="NCBI Taxonomy" id="706552"/>
    <lineage>
        <taxon>Eukaryota</taxon>
        <taxon>Viridiplantae</taxon>
        <taxon>Chlorophyta</taxon>
        <taxon>core chlorophytes</taxon>
        <taxon>Trebouxiophyceae</taxon>
        <taxon>Trebouxiales</taxon>
        <taxon>Trebouxiaceae</taxon>
        <taxon>Symbiochloris</taxon>
    </lineage>
</organism>
<dbReference type="GO" id="GO:0045814">
    <property type="term" value="P:negative regulation of gene expression, epigenetic"/>
    <property type="evidence" value="ECO:0007669"/>
    <property type="project" value="TreeGrafter"/>
</dbReference>
<dbReference type="InterPro" id="IPR001965">
    <property type="entry name" value="Znf_PHD"/>
</dbReference>
<dbReference type="GO" id="GO:0005634">
    <property type="term" value="C:nucleus"/>
    <property type="evidence" value="ECO:0007669"/>
    <property type="project" value="UniProtKB-SubCell"/>
</dbReference>
<evidence type="ECO:0000313" key="14">
    <source>
        <dbReference type="Proteomes" id="UP001465755"/>
    </source>
</evidence>
<dbReference type="Gene3D" id="3.30.40.10">
    <property type="entry name" value="Zinc/RING finger domain, C3HC4 (zinc finger)"/>
    <property type="match status" value="1"/>
</dbReference>
<feature type="compositionally biased region" description="Basic and acidic residues" evidence="11">
    <location>
        <begin position="195"/>
        <end position="208"/>
    </location>
</feature>
<feature type="compositionally biased region" description="Basic and acidic residues" evidence="11">
    <location>
        <begin position="473"/>
        <end position="488"/>
    </location>
</feature>
<keyword evidence="4" id="KW-0862">Zinc</keyword>
<feature type="region of interest" description="Disordered" evidence="11">
    <location>
        <begin position="193"/>
        <end position="226"/>
    </location>
</feature>
<keyword evidence="5" id="KW-0805">Transcription regulation</keyword>
<dbReference type="AlphaFoldDB" id="A0AAW1PRD1"/>
<evidence type="ECO:0000259" key="12">
    <source>
        <dbReference type="PROSITE" id="PS50016"/>
    </source>
</evidence>
<dbReference type="Pfam" id="PF00628">
    <property type="entry name" value="PHD"/>
    <property type="match status" value="1"/>
</dbReference>
<evidence type="ECO:0000256" key="6">
    <source>
        <dbReference type="ARBA" id="ARBA00023125"/>
    </source>
</evidence>
<keyword evidence="9" id="KW-0539">Nucleus</keyword>
<dbReference type="InterPro" id="IPR019787">
    <property type="entry name" value="Znf_PHD-finger"/>
</dbReference>
<feature type="compositionally biased region" description="Low complexity" evidence="11">
    <location>
        <begin position="573"/>
        <end position="586"/>
    </location>
</feature>
<evidence type="ECO:0000256" key="11">
    <source>
        <dbReference type="SAM" id="MobiDB-lite"/>
    </source>
</evidence>
<reference evidence="13 14" key="1">
    <citation type="journal article" date="2024" name="Nat. Commun.">
        <title>Phylogenomics reveals the evolutionary origins of lichenization in chlorophyte algae.</title>
        <authorList>
            <person name="Puginier C."/>
            <person name="Libourel C."/>
            <person name="Otte J."/>
            <person name="Skaloud P."/>
            <person name="Haon M."/>
            <person name="Grisel S."/>
            <person name="Petersen M."/>
            <person name="Berrin J.G."/>
            <person name="Delaux P.M."/>
            <person name="Dal Grande F."/>
            <person name="Keller J."/>
        </authorList>
    </citation>
    <scope>NUCLEOTIDE SEQUENCE [LARGE SCALE GENOMIC DNA]</scope>
    <source>
        <strain evidence="13 14">SAG 2036</strain>
    </source>
</reference>
<dbReference type="SMART" id="SM00249">
    <property type="entry name" value="PHD"/>
    <property type="match status" value="1"/>
</dbReference>
<keyword evidence="6" id="KW-0238">DNA-binding</keyword>
<proteinExistence type="predicted"/>
<sequence>MSASTMFSSLQEDIKARALLSLQDFLEARGMAMPASMSAVCTVKVEEGTAPVEANAFYVDADGTGYRSCQEVFEALQRKGSQPLASRPSVPETSHRDTNNADEALPPGTKPPLQRLRRSRDQLPSNPPRPRGRPYGSGKKSSHLDLSELPLTGHIAQYRQNPHLLLPQVHSCEPARSSRISDGQPAIIALKRQRIAAEPHSPPHPDGAKRRRRAKTDTPQRDKPESPYAKLVTRVRAQLQRMRQEQALLDAYEGDGWRGAKREAVRPTAELDRAAKQMEKSRQAILECIRLCEEAQGDRPIPADRFDEDGELDEQHIFCARCTDFDTNDEENDIVLCDGPCNRAYHFNCVTPPITAADLKEDEGWLCSACDAKADIVHLLNDALETDYTLEDPWTAFKLGSSLTRQQQGPDIAASADGNGVTPAAGTLLQGVELPSDTDDSSFRSSDDSGSPLKQDESSSSDGDAAAGPGAKSESKSKASHDSGDSSDRSASSGGSSAESSSDSDSADTIESEGALRALSPGGSPERGGPDGNGGEAGISHANGRLRRPQRRRAAQSDPGQQPNSAMHDPHPSHSTAAAAAGAAVPDSDAGMTHALADIVVGRRQRKMVDYAALAAEMFGDAAETPREGEGHTDDDWSPRAAGVGLMLQQLDSI</sequence>
<dbReference type="GO" id="GO:0003677">
    <property type="term" value="F:DNA binding"/>
    <property type="evidence" value="ECO:0007669"/>
    <property type="project" value="UniProtKB-KW"/>
</dbReference>
<evidence type="ECO:0000256" key="9">
    <source>
        <dbReference type="ARBA" id="ARBA00023242"/>
    </source>
</evidence>
<feature type="region of interest" description="Disordered" evidence="11">
    <location>
        <begin position="432"/>
        <end position="586"/>
    </location>
</feature>
<dbReference type="PANTHER" id="PTHR12628">
    <property type="entry name" value="POLYCOMB-LIKE TRANSCRIPTION FACTOR"/>
    <property type="match status" value="1"/>
</dbReference>
<keyword evidence="8" id="KW-0804">Transcription</keyword>
<dbReference type="GO" id="GO:0008270">
    <property type="term" value="F:zinc ion binding"/>
    <property type="evidence" value="ECO:0007669"/>
    <property type="project" value="UniProtKB-KW"/>
</dbReference>
<evidence type="ECO:0000256" key="7">
    <source>
        <dbReference type="ARBA" id="ARBA00023155"/>
    </source>
</evidence>
<feature type="compositionally biased region" description="Basic and acidic residues" evidence="11">
    <location>
        <begin position="215"/>
        <end position="225"/>
    </location>
</feature>
<accession>A0AAW1PRD1</accession>
<dbReference type="PROSITE" id="PS01359">
    <property type="entry name" value="ZF_PHD_1"/>
    <property type="match status" value="1"/>
</dbReference>
<dbReference type="CDD" id="cd15504">
    <property type="entry name" value="PHD_PRHA_like"/>
    <property type="match status" value="1"/>
</dbReference>
<dbReference type="InterPro" id="IPR045876">
    <property type="entry name" value="PRHA-like_PHD-finger"/>
</dbReference>
<keyword evidence="3 10" id="KW-0863">Zinc-finger</keyword>
<dbReference type="EMBL" id="JALJOQ010000012">
    <property type="protein sequence ID" value="KAK9810991.1"/>
    <property type="molecule type" value="Genomic_DNA"/>
</dbReference>
<feature type="region of interest" description="Disordered" evidence="11">
    <location>
        <begin position="78"/>
        <end position="144"/>
    </location>
</feature>
<evidence type="ECO:0000256" key="8">
    <source>
        <dbReference type="ARBA" id="ARBA00023163"/>
    </source>
</evidence>
<feature type="compositionally biased region" description="Low complexity" evidence="11">
    <location>
        <begin position="458"/>
        <end position="471"/>
    </location>
</feature>
<dbReference type="InterPro" id="IPR013083">
    <property type="entry name" value="Znf_RING/FYVE/PHD"/>
</dbReference>
<dbReference type="Proteomes" id="UP001465755">
    <property type="component" value="Unassembled WGS sequence"/>
</dbReference>
<comment type="subcellular location">
    <subcellularLocation>
        <location evidence="1">Nucleus</location>
    </subcellularLocation>
</comment>
<dbReference type="InterPro" id="IPR011011">
    <property type="entry name" value="Znf_FYVE_PHD"/>
</dbReference>
<feature type="compositionally biased region" description="Low complexity" evidence="11">
    <location>
        <begin position="489"/>
        <end position="504"/>
    </location>
</feature>
<evidence type="ECO:0000256" key="3">
    <source>
        <dbReference type="ARBA" id="ARBA00022771"/>
    </source>
</evidence>
<name>A0AAW1PRD1_9CHLO</name>
<dbReference type="PROSITE" id="PS50016">
    <property type="entry name" value="ZF_PHD_2"/>
    <property type="match status" value="1"/>
</dbReference>
<keyword evidence="14" id="KW-1185">Reference proteome</keyword>
<evidence type="ECO:0000256" key="4">
    <source>
        <dbReference type="ARBA" id="ARBA00022833"/>
    </source>
</evidence>
<comment type="caution">
    <text evidence="13">The sequence shown here is derived from an EMBL/GenBank/DDBJ whole genome shotgun (WGS) entry which is preliminary data.</text>
</comment>